<dbReference type="EMBL" id="CP097504">
    <property type="protein sequence ID" value="URD88068.1"/>
    <property type="molecule type" value="Genomic_DNA"/>
</dbReference>
<organism evidence="1 2">
    <name type="scientific">Musa troglodytarum</name>
    <name type="common">fe'i banana</name>
    <dbReference type="NCBI Taxonomy" id="320322"/>
    <lineage>
        <taxon>Eukaryota</taxon>
        <taxon>Viridiplantae</taxon>
        <taxon>Streptophyta</taxon>
        <taxon>Embryophyta</taxon>
        <taxon>Tracheophyta</taxon>
        <taxon>Spermatophyta</taxon>
        <taxon>Magnoliopsida</taxon>
        <taxon>Liliopsida</taxon>
        <taxon>Zingiberales</taxon>
        <taxon>Musaceae</taxon>
        <taxon>Musa</taxon>
    </lineage>
</organism>
<sequence>MQVVQEAAWKHMNSCSLTSVMKYRRRQKQCWCYLEGNGGVYLVSKDRKGGRHQKALEEEDMIPYTVELI</sequence>
<keyword evidence="2" id="KW-1185">Reference proteome</keyword>
<evidence type="ECO:0000313" key="1">
    <source>
        <dbReference type="EMBL" id="URD88068.1"/>
    </source>
</evidence>
<protein>
    <submittedName>
        <fullName evidence="1">Uncharacterized protein</fullName>
    </submittedName>
</protein>
<reference evidence="1" key="1">
    <citation type="submission" date="2022-05" db="EMBL/GenBank/DDBJ databases">
        <title>The Musa troglodytarum L. genome provides insights into the mechanism of non-climacteric behaviour and enrichment of carotenoids.</title>
        <authorList>
            <person name="Wang J."/>
        </authorList>
    </citation>
    <scope>NUCLEOTIDE SEQUENCE</scope>
    <source>
        <tissue evidence="1">Leaf</tissue>
    </source>
</reference>
<proteinExistence type="predicted"/>
<name>A0A9E7F679_9LILI</name>
<evidence type="ECO:0000313" key="2">
    <source>
        <dbReference type="Proteomes" id="UP001055439"/>
    </source>
</evidence>
<accession>A0A9E7F679</accession>
<dbReference type="AlphaFoldDB" id="A0A9E7F679"/>
<gene>
    <name evidence="1" type="ORF">MUK42_28917</name>
</gene>
<dbReference type="Proteomes" id="UP001055439">
    <property type="component" value="Chromosome 2"/>
</dbReference>